<evidence type="ECO:0000256" key="1">
    <source>
        <dbReference type="ARBA" id="ARBA00007404"/>
    </source>
</evidence>
<dbReference type="InterPro" id="IPR012162">
    <property type="entry name" value="PNPase"/>
</dbReference>
<dbReference type="GO" id="GO:0009570">
    <property type="term" value="C:chloroplast stroma"/>
    <property type="evidence" value="ECO:0007669"/>
    <property type="project" value="TreeGrafter"/>
</dbReference>
<proteinExistence type="inferred from homology"/>
<dbReference type="Gene3D" id="2.40.50.140">
    <property type="entry name" value="Nucleic acid-binding proteins"/>
    <property type="match status" value="1"/>
</dbReference>
<dbReference type="SUPFAM" id="SSF55666">
    <property type="entry name" value="Ribonuclease PH domain 2-like"/>
    <property type="match status" value="2"/>
</dbReference>
<dbReference type="GO" id="GO:0000965">
    <property type="term" value="P:mitochondrial RNA 3'-end processing"/>
    <property type="evidence" value="ECO:0007669"/>
    <property type="project" value="TreeGrafter"/>
</dbReference>
<gene>
    <name evidence="12" type="ORF">CYMTET_51297</name>
</gene>
<name>A0AAE0BML5_9CHLO</name>
<dbReference type="InterPro" id="IPR027408">
    <property type="entry name" value="PNPase/RNase_PH_dom_sf"/>
</dbReference>
<dbReference type="AlphaFoldDB" id="A0AAE0BML5"/>
<evidence type="ECO:0000313" key="13">
    <source>
        <dbReference type="Proteomes" id="UP001190700"/>
    </source>
</evidence>
<dbReference type="PROSITE" id="PS50084">
    <property type="entry name" value="KH_TYPE_1"/>
    <property type="match status" value="1"/>
</dbReference>
<keyword evidence="5" id="KW-0819">tRNA processing</keyword>
<sequence>MKTSTSNITAIYAKSAGFVRNGQERSRFGRKVGKLVRQGSSTLRDVNTKYMCTSQGLNQTGVFPLTSFFPGNKRFSVGRKATLIRAEAESAPGVLPEPHKVTISVGDGEIHLETGRIGRQANGAVMATEGDTMIYTTACFDEEVTGDGSFTPLTIVYQERLSAVGKTSSGYLKRDGRPKEFEVLTSRLIDRPIRPMIKSGWAHDTQVLSWVLSYDEVRGPEPLAITAAGAALAVSAIPLVKPVAGVRVGWLKDEAGPMVNPTRKQMEDSKLDLIIAGTEDGILMIEGYGDFLSDEEMLLAVDKGHEAVAEICSQLAAWAEAVGKPKTLDSLQTPPEGIDAAFAEVMSEAEMENMLQIRTKQARDEVMKGLKSKVKDELGFIHSADETVEDERVSLDDDSDALADVDAQGGFSEAAISSAFKRAASKTLRRLVVEDGIRSDGRGVGDVRPISSSAGLLPRVHGSSLFTRGETQSISTCTLGGSRAAMNQEDLRGDNQKRFYLQYFFPPSSVGETGRMGGAGRREIGHGQLAERALVPIIPDESEFPYVIRVESTITESNGSSSMASVCAGCIALMDAGVPIKRPVAGVAMGLILEEAGGEVKDVVLTDILGSEDALGDMDFKVAGDAEGITAFQMDIKVEGITLKTMRKALAAAGEGRRHILQEMAKCDPEPRTGLGLYSPRIEKLSVNAKYVRELIGAGGKNIKALVESTGVTSIDITNEGEVTIVGPGPRETEAAQAHIEAVTEEPVKGKVYKNCVVKNVVEFGCFVEILPGKDGLVHVSELAHERIEIVSEHVSPGDIMDVQLIEINNRGQLKLSRKTLLSLPGTKTPEPPTPPTPPSPPATVTSGRGVEWRLKLQAALRPGLPVGSMFCSTLFGSIRLGTN</sequence>
<dbReference type="GO" id="GO:0000175">
    <property type="term" value="F:3'-5'-RNA exonuclease activity"/>
    <property type="evidence" value="ECO:0007669"/>
    <property type="project" value="UniProtKB-ARBA"/>
</dbReference>
<dbReference type="GO" id="GO:0004654">
    <property type="term" value="F:polyribonucleotide nucleotidyltransferase activity"/>
    <property type="evidence" value="ECO:0007669"/>
    <property type="project" value="UniProtKB-EC"/>
</dbReference>
<dbReference type="InterPro" id="IPR020568">
    <property type="entry name" value="Ribosomal_Su5_D2-typ_SF"/>
</dbReference>
<dbReference type="InterPro" id="IPR001247">
    <property type="entry name" value="ExoRNase_PH_dom1"/>
</dbReference>
<dbReference type="GO" id="GO:0008033">
    <property type="term" value="P:tRNA processing"/>
    <property type="evidence" value="ECO:0007669"/>
    <property type="project" value="UniProtKB-KW"/>
</dbReference>
<dbReference type="CDD" id="cd04472">
    <property type="entry name" value="S1_PNPase"/>
    <property type="match status" value="1"/>
</dbReference>
<feature type="region of interest" description="Disordered" evidence="10">
    <location>
        <begin position="823"/>
        <end position="848"/>
    </location>
</feature>
<organism evidence="12 13">
    <name type="scientific">Cymbomonas tetramitiformis</name>
    <dbReference type="NCBI Taxonomy" id="36881"/>
    <lineage>
        <taxon>Eukaryota</taxon>
        <taxon>Viridiplantae</taxon>
        <taxon>Chlorophyta</taxon>
        <taxon>Pyramimonadophyceae</taxon>
        <taxon>Pyramimonadales</taxon>
        <taxon>Pyramimonadaceae</taxon>
        <taxon>Cymbomonas</taxon>
    </lineage>
</organism>
<dbReference type="FunFam" id="3.30.230.70:FF:000001">
    <property type="entry name" value="Polyribonucleotide nucleotidyltransferase"/>
    <property type="match status" value="1"/>
</dbReference>
<dbReference type="GO" id="GO:0005829">
    <property type="term" value="C:cytosol"/>
    <property type="evidence" value="ECO:0007669"/>
    <property type="project" value="TreeGrafter"/>
</dbReference>
<dbReference type="GO" id="GO:0003723">
    <property type="term" value="F:RNA binding"/>
    <property type="evidence" value="ECO:0007669"/>
    <property type="project" value="UniProtKB-UniRule"/>
</dbReference>
<dbReference type="InterPro" id="IPR036612">
    <property type="entry name" value="KH_dom_type_1_sf"/>
</dbReference>
<dbReference type="FunFam" id="3.30.1370.10:FF:000001">
    <property type="entry name" value="Polyribonucleotide nucleotidyltransferase"/>
    <property type="match status" value="1"/>
</dbReference>
<evidence type="ECO:0000256" key="5">
    <source>
        <dbReference type="ARBA" id="ARBA00022694"/>
    </source>
</evidence>
<reference evidence="12 13" key="1">
    <citation type="journal article" date="2015" name="Genome Biol. Evol.">
        <title>Comparative Genomics of a Bacterivorous Green Alga Reveals Evolutionary Causalities and Consequences of Phago-Mixotrophic Mode of Nutrition.</title>
        <authorList>
            <person name="Burns J.A."/>
            <person name="Paasch A."/>
            <person name="Narechania A."/>
            <person name="Kim E."/>
        </authorList>
    </citation>
    <scope>NUCLEOTIDE SEQUENCE [LARGE SCALE GENOMIC DNA]</scope>
    <source>
        <strain evidence="12 13">PLY_AMNH</strain>
    </source>
</reference>
<evidence type="ECO:0000256" key="6">
    <source>
        <dbReference type="ARBA" id="ARBA00022695"/>
    </source>
</evidence>
<dbReference type="InterPro" id="IPR004088">
    <property type="entry name" value="KH_dom_type_1"/>
</dbReference>
<dbReference type="SUPFAM" id="SSF54791">
    <property type="entry name" value="Eukaryotic type KH-domain (KH-domain type I)"/>
    <property type="match status" value="1"/>
</dbReference>
<dbReference type="InterPro" id="IPR015847">
    <property type="entry name" value="ExoRNase_PH_dom2"/>
</dbReference>
<evidence type="ECO:0000256" key="8">
    <source>
        <dbReference type="ARBA" id="ARBA00031451"/>
    </source>
</evidence>
<evidence type="ECO:0000259" key="11">
    <source>
        <dbReference type="PROSITE" id="PS50126"/>
    </source>
</evidence>
<dbReference type="Gene3D" id="3.30.230.70">
    <property type="entry name" value="GHMP Kinase, N-terminal domain"/>
    <property type="match status" value="2"/>
</dbReference>
<dbReference type="InterPro" id="IPR003029">
    <property type="entry name" value="S1_domain"/>
</dbReference>
<evidence type="ECO:0000256" key="2">
    <source>
        <dbReference type="ARBA" id="ARBA00012416"/>
    </source>
</evidence>
<keyword evidence="13" id="KW-1185">Reference proteome</keyword>
<evidence type="ECO:0000256" key="4">
    <source>
        <dbReference type="ARBA" id="ARBA00022679"/>
    </source>
</evidence>
<dbReference type="CDD" id="cd11364">
    <property type="entry name" value="RNase_PH_PNPase_2"/>
    <property type="match status" value="1"/>
</dbReference>
<dbReference type="SMART" id="SM00316">
    <property type="entry name" value="S1"/>
    <property type="match status" value="1"/>
</dbReference>
<evidence type="ECO:0000256" key="7">
    <source>
        <dbReference type="ARBA" id="ARBA00022884"/>
    </source>
</evidence>
<dbReference type="InterPro" id="IPR036456">
    <property type="entry name" value="PNPase_PH_RNA-bd_sf"/>
</dbReference>
<dbReference type="Pfam" id="PF03725">
    <property type="entry name" value="RNase_PH_C"/>
    <property type="match status" value="1"/>
</dbReference>
<dbReference type="NCBIfam" id="NF008805">
    <property type="entry name" value="PRK11824.1"/>
    <property type="match status" value="1"/>
</dbReference>
<dbReference type="SUPFAM" id="SSF54211">
    <property type="entry name" value="Ribosomal protein S5 domain 2-like"/>
    <property type="match status" value="2"/>
</dbReference>
<dbReference type="GO" id="GO:0000958">
    <property type="term" value="P:mitochondrial mRNA catabolic process"/>
    <property type="evidence" value="ECO:0007669"/>
    <property type="project" value="TreeGrafter"/>
</dbReference>
<keyword evidence="7 9" id="KW-0694">RNA-binding</keyword>
<keyword evidence="4" id="KW-0808">Transferase</keyword>
<dbReference type="InterPro" id="IPR012340">
    <property type="entry name" value="NA-bd_OB-fold"/>
</dbReference>
<dbReference type="EMBL" id="LGRX02034130">
    <property type="protein sequence ID" value="KAK3238713.1"/>
    <property type="molecule type" value="Genomic_DNA"/>
</dbReference>
<dbReference type="PANTHER" id="PTHR11252">
    <property type="entry name" value="POLYRIBONUCLEOTIDE NUCLEOTIDYLTRANSFERASE"/>
    <property type="match status" value="1"/>
</dbReference>
<dbReference type="EC" id="2.7.7.8" evidence="2"/>
<dbReference type="InterPro" id="IPR004087">
    <property type="entry name" value="KH_dom"/>
</dbReference>
<protein>
    <recommendedName>
        <fullName evidence="2">polyribonucleotide nucleotidyltransferase</fullName>
        <ecNumber evidence="2">2.7.7.8</ecNumber>
    </recommendedName>
    <alternativeName>
        <fullName evidence="8">Polynucleotide phosphorylase 1</fullName>
    </alternativeName>
</protein>
<dbReference type="SUPFAM" id="SSF46915">
    <property type="entry name" value="Polynucleotide phosphorylase/guanosine pentaphosphate synthase (PNPase/GPSI), domain 3"/>
    <property type="match status" value="1"/>
</dbReference>
<dbReference type="PANTHER" id="PTHR11252:SF0">
    <property type="entry name" value="POLYRIBONUCLEOTIDE NUCLEOTIDYLTRANSFERASE 1, MITOCHONDRIAL"/>
    <property type="match status" value="1"/>
</dbReference>
<dbReference type="Pfam" id="PF01138">
    <property type="entry name" value="RNase_PH"/>
    <property type="match status" value="2"/>
</dbReference>
<dbReference type="NCBIfam" id="TIGR03591">
    <property type="entry name" value="polynuc_phos"/>
    <property type="match status" value="1"/>
</dbReference>
<dbReference type="SUPFAM" id="SSF50249">
    <property type="entry name" value="Nucleic acid-binding proteins"/>
    <property type="match status" value="1"/>
</dbReference>
<dbReference type="Proteomes" id="UP001190700">
    <property type="component" value="Unassembled WGS sequence"/>
</dbReference>
<dbReference type="GO" id="GO:0005739">
    <property type="term" value="C:mitochondrion"/>
    <property type="evidence" value="ECO:0007669"/>
    <property type="project" value="TreeGrafter"/>
</dbReference>
<comment type="similarity">
    <text evidence="1">Belongs to the polyribonucleotide nucleotidyltransferase family.</text>
</comment>
<accession>A0AAE0BML5</accession>
<dbReference type="GO" id="GO:0006364">
    <property type="term" value="P:rRNA processing"/>
    <property type="evidence" value="ECO:0007669"/>
    <property type="project" value="UniProtKB-KW"/>
</dbReference>
<evidence type="ECO:0000256" key="10">
    <source>
        <dbReference type="SAM" id="MobiDB-lite"/>
    </source>
</evidence>
<dbReference type="HAMAP" id="MF_01595">
    <property type="entry name" value="PNPase"/>
    <property type="match status" value="1"/>
</dbReference>
<dbReference type="InterPro" id="IPR036345">
    <property type="entry name" value="ExoRNase_PH_dom2_sf"/>
</dbReference>
<feature type="compositionally biased region" description="Pro residues" evidence="10">
    <location>
        <begin position="830"/>
        <end position="842"/>
    </location>
</feature>
<dbReference type="CDD" id="cd02393">
    <property type="entry name" value="KH-I_PNPase"/>
    <property type="match status" value="1"/>
</dbReference>
<dbReference type="PROSITE" id="PS50126">
    <property type="entry name" value="S1"/>
    <property type="match status" value="1"/>
</dbReference>
<evidence type="ECO:0000313" key="12">
    <source>
        <dbReference type="EMBL" id="KAK3238713.1"/>
    </source>
</evidence>
<comment type="caution">
    <text evidence="12">The sequence shown here is derived from an EMBL/GenBank/DDBJ whole genome shotgun (WGS) entry which is preliminary data.</text>
</comment>
<evidence type="ECO:0000256" key="9">
    <source>
        <dbReference type="PROSITE-ProRule" id="PRU00117"/>
    </source>
</evidence>
<keyword evidence="3" id="KW-0698">rRNA processing</keyword>
<evidence type="ECO:0000256" key="3">
    <source>
        <dbReference type="ARBA" id="ARBA00022552"/>
    </source>
</evidence>
<dbReference type="Gene3D" id="3.30.1370.10">
    <property type="entry name" value="K Homology domain, type 1"/>
    <property type="match status" value="1"/>
</dbReference>
<dbReference type="Pfam" id="PF00013">
    <property type="entry name" value="KH_1"/>
    <property type="match status" value="1"/>
</dbReference>
<dbReference type="Pfam" id="PF00575">
    <property type="entry name" value="S1"/>
    <property type="match status" value="1"/>
</dbReference>
<dbReference type="SMART" id="SM00322">
    <property type="entry name" value="KH"/>
    <property type="match status" value="1"/>
</dbReference>
<feature type="domain" description="S1 motif" evidence="11">
    <location>
        <begin position="750"/>
        <end position="819"/>
    </location>
</feature>
<keyword evidence="6" id="KW-0548">Nucleotidyltransferase</keyword>